<dbReference type="AlphaFoldDB" id="H1XYL5"/>
<reference evidence="2 5" key="2">
    <citation type="submission" date="2016-11" db="EMBL/GenBank/DDBJ databases">
        <title>Genomic analysis of Caldithrix abyssi and proposal of a novel bacterial phylum Caldithrichaeota.</title>
        <authorList>
            <person name="Kublanov I."/>
            <person name="Sigalova O."/>
            <person name="Gavrilov S."/>
            <person name="Lebedinsky A."/>
            <person name="Ivanova N."/>
            <person name="Daum C."/>
            <person name="Reddy T."/>
            <person name="Klenk H.P."/>
            <person name="Goker M."/>
            <person name="Reva O."/>
            <person name="Miroshnichenko M."/>
            <person name="Kyprides N."/>
            <person name="Woyke T."/>
            <person name="Gelfand M."/>
        </authorList>
    </citation>
    <scope>NUCLEOTIDE SEQUENCE [LARGE SCALE GENOMIC DNA]</scope>
    <source>
        <strain evidence="2 5">LF13</strain>
    </source>
</reference>
<keyword evidence="4" id="KW-1185">Reference proteome</keyword>
<dbReference type="CDD" id="cd24054">
    <property type="entry name" value="ASKHA_NBD_AaPPX-GppA_MtPPX2-like"/>
    <property type="match status" value="1"/>
</dbReference>
<dbReference type="InterPro" id="IPR003695">
    <property type="entry name" value="Ppx_GppA_N"/>
</dbReference>
<feature type="domain" description="Ppx/GppA phosphatase N-terminal" evidence="1">
    <location>
        <begin position="20"/>
        <end position="309"/>
    </location>
</feature>
<evidence type="ECO:0000259" key="1">
    <source>
        <dbReference type="Pfam" id="PF02541"/>
    </source>
</evidence>
<name>H1XYL5_CALAY</name>
<dbReference type="Pfam" id="PF02541">
    <property type="entry name" value="Ppx-GppA"/>
    <property type="match status" value="1"/>
</dbReference>
<proteinExistence type="predicted"/>
<dbReference type="Proteomes" id="UP000004671">
    <property type="component" value="Chromosome"/>
</dbReference>
<dbReference type="EMBL" id="CP018099">
    <property type="protein sequence ID" value="APF19723.1"/>
    <property type="molecule type" value="Genomic_DNA"/>
</dbReference>
<organism evidence="3 4">
    <name type="scientific">Caldithrix abyssi DSM 13497</name>
    <dbReference type="NCBI Taxonomy" id="880073"/>
    <lineage>
        <taxon>Bacteria</taxon>
        <taxon>Pseudomonadati</taxon>
        <taxon>Calditrichota</taxon>
        <taxon>Calditrichia</taxon>
        <taxon>Calditrichales</taxon>
        <taxon>Calditrichaceae</taxon>
        <taxon>Caldithrix</taxon>
    </lineage>
</organism>
<dbReference type="KEGG" id="caby:Cabys_2975"/>
<protein>
    <submittedName>
        <fullName evidence="2">Exopolyphosphatase / guanosine-5'-triphosphate,3'-diphosphate pyrophosphatase</fullName>
    </submittedName>
    <submittedName>
        <fullName evidence="3">Ppx/GppA phosphatase</fullName>
    </submittedName>
</protein>
<dbReference type="STRING" id="880073.Cabys_2975"/>
<dbReference type="InParanoid" id="H1XYL5"/>
<dbReference type="PaxDb" id="880073-Calab_0184"/>
<reference evidence="3 4" key="1">
    <citation type="submission" date="2011-09" db="EMBL/GenBank/DDBJ databases">
        <title>The permanent draft genome of Caldithrix abyssi DSM 13497.</title>
        <authorList>
            <consortium name="US DOE Joint Genome Institute (JGI-PGF)"/>
            <person name="Lucas S."/>
            <person name="Han J."/>
            <person name="Lapidus A."/>
            <person name="Bruce D."/>
            <person name="Goodwin L."/>
            <person name="Pitluck S."/>
            <person name="Peters L."/>
            <person name="Kyrpides N."/>
            <person name="Mavromatis K."/>
            <person name="Ivanova N."/>
            <person name="Mikhailova N."/>
            <person name="Chertkov O."/>
            <person name="Detter J.C."/>
            <person name="Tapia R."/>
            <person name="Han C."/>
            <person name="Land M."/>
            <person name="Hauser L."/>
            <person name="Markowitz V."/>
            <person name="Cheng J.-F."/>
            <person name="Hugenholtz P."/>
            <person name="Woyke T."/>
            <person name="Wu D."/>
            <person name="Spring S."/>
            <person name="Brambilla E."/>
            <person name="Klenk H.-P."/>
            <person name="Eisen J.A."/>
        </authorList>
    </citation>
    <scope>NUCLEOTIDE SEQUENCE [LARGE SCALE GENOMIC DNA]</scope>
    <source>
        <strain evidence="3 4">DSM 13497</strain>
    </source>
</reference>
<dbReference type="PANTHER" id="PTHR30005">
    <property type="entry name" value="EXOPOLYPHOSPHATASE"/>
    <property type="match status" value="1"/>
</dbReference>
<dbReference type="InterPro" id="IPR050273">
    <property type="entry name" value="GppA/Ppx_hydrolase"/>
</dbReference>
<dbReference type="RefSeq" id="WP_006926720.1">
    <property type="nucleotide sequence ID" value="NZ_CM001402.1"/>
</dbReference>
<dbReference type="PANTHER" id="PTHR30005:SF0">
    <property type="entry name" value="RETROGRADE REGULATION PROTEIN 2"/>
    <property type="match status" value="1"/>
</dbReference>
<dbReference type="EMBL" id="CM001402">
    <property type="protein sequence ID" value="EHO39833.1"/>
    <property type="molecule type" value="Genomic_DNA"/>
</dbReference>
<dbReference type="Gene3D" id="3.30.420.150">
    <property type="entry name" value="Exopolyphosphatase. Domain 2"/>
    <property type="match status" value="1"/>
</dbReference>
<evidence type="ECO:0000313" key="5">
    <source>
        <dbReference type="Proteomes" id="UP000183868"/>
    </source>
</evidence>
<dbReference type="InterPro" id="IPR043129">
    <property type="entry name" value="ATPase_NBD"/>
</dbReference>
<dbReference type="GO" id="GO:0016462">
    <property type="term" value="F:pyrophosphatase activity"/>
    <property type="evidence" value="ECO:0007669"/>
    <property type="project" value="TreeGrafter"/>
</dbReference>
<evidence type="ECO:0000313" key="4">
    <source>
        <dbReference type="Proteomes" id="UP000004671"/>
    </source>
</evidence>
<dbReference type="Proteomes" id="UP000183868">
    <property type="component" value="Chromosome"/>
</dbReference>
<evidence type="ECO:0000313" key="2">
    <source>
        <dbReference type="EMBL" id="APF19723.1"/>
    </source>
</evidence>
<dbReference type="Gene3D" id="3.30.420.40">
    <property type="match status" value="1"/>
</dbReference>
<gene>
    <name evidence="2" type="ORF">Cabys_2975</name>
    <name evidence="3" type="ORF">Calab_0184</name>
</gene>
<accession>H1XYL5</accession>
<evidence type="ECO:0000313" key="3">
    <source>
        <dbReference type="EMBL" id="EHO39833.1"/>
    </source>
</evidence>
<dbReference type="FunCoup" id="H1XYL5">
    <property type="interactions" value="312"/>
</dbReference>
<dbReference type="HOGENOM" id="CLU_025908_1_2_0"/>
<sequence>MTTDQPLAVADLGSHSALLLIARQKGGELEVLHEDFVITRLGQGVKQSGLLSEERQQLALQVLKDFKERAARFGCSALEVIATEALRKARNAESFSQRARQTLKLSIKVLSAEEEARFAYLGAISVFDGFEKQKFTVIDVGGGSTETTLGRGRKIEAHASFPLGAARLAEEMNFKIRLTDEDYRRLQERVERELVNNPLRNETDDSRVVVGSGGTITTLAAIVHRMRVYDAQRISKTTLEPEQIKAWFRRINAMDLKERLRLPGLEAGREDVLPYGLLIYVTMMEAGQIKRLHVSARGLRFGYLLSLLNN</sequence>
<dbReference type="eggNOG" id="COG0248">
    <property type="taxonomic scope" value="Bacteria"/>
</dbReference>
<dbReference type="SUPFAM" id="SSF53067">
    <property type="entry name" value="Actin-like ATPase domain"/>
    <property type="match status" value="2"/>
</dbReference>